<feature type="domain" description="Fumarylacetoacetase-like C-terminal" evidence="15">
    <location>
        <begin position="166"/>
        <end position="436"/>
    </location>
</feature>
<feature type="binding site" evidence="13">
    <location>
        <position position="246"/>
    </location>
    <ligand>
        <name>Mg(2+)</name>
        <dbReference type="ChEBI" id="CHEBI:18420"/>
    </ligand>
</feature>
<dbReference type="EC" id="3.7.1.2" evidence="4"/>
<feature type="binding site" evidence="13">
    <location>
        <position position="214"/>
    </location>
    <ligand>
        <name>Ca(2+)</name>
        <dbReference type="ChEBI" id="CHEBI:29108"/>
    </ligand>
</feature>
<keyword evidence="6" id="KW-0378">Hydrolase</keyword>
<keyword evidence="8 13" id="KW-0460">Magnesium</keyword>
<evidence type="ECO:0000259" key="16">
    <source>
        <dbReference type="Pfam" id="PF09298"/>
    </source>
</evidence>
<dbReference type="PATRIC" id="fig|270351.6.peg.4279"/>
<keyword evidence="7 13" id="KW-0106">Calcium</keyword>
<sequence length="439" mass="46333">MASIDGTDLDRTHDVAARSCVPGADGHPDFPIQNLPLGLFSVGDGARRAGVAIGDRILDLAAAQAAGLLTGEAARAVAAAESGTLNGLLALGAGPRRALRHQLFDLLRAESPDRDRVSPLLHEAAACTLHLPARIGDYTDFFVGIHHATNTGRLFRPDQPLLPNYKHLPVGYHGRASSIRPSGTPVRRPHGQAKPPHLDAPVFGPSRRLDYELELGVWIGPGNDLGTPVPIAEAAGQVAGFCLLNDWSARDIQGWEYQPLGPFLAKSFATTISPWIVTPEALAPFRIPQAARPAGDPTPLPHLLDPADQAGGALDLDLVIWLSTAASRAAGLPPERIARSNARHMYWTVAQMVAHHTSGGCDLRPGDLLGTGTLSGPEREACGSLLETTEGGKAPIGLATGEERRFLEDGDEVILTARGQREGFAPIGFGPCRAVVLPA</sequence>
<dbReference type="AlphaFoldDB" id="A0A0J6S2S7"/>
<dbReference type="PANTHER" id="PTHR43069:SF2">
    <property type="entry name" value="FUMARYLACETOACETASE"/>
    <property type="match status" value="1"/>
</dbReference>
<evidence type="ECO:0000256" key="4">
    <source>
        <dbReference type="ARBA" id="ARBA00012094"/>
    </source>
</evidence>
<dbReference type="InterPro" id="IPR015377">
    <property type="entry name" value="Fumarylacetoacetase_N"/>
</dbReference>
<dbReference type="Gene3D" id="2.30.30.230">
    <property type="entry name" value="Fumarylacetoacetase, N-terminal domain"/>
    <property type="match status" value="1"/>
</dbReference>
<gene>
    <name evidence="17" type="ORF">VP06_29565</name>
</gene>
<feature type="binding site" evidence="13">
    <location>
        <position position="140"/>
    </location>
    <ligand>
        <name>Ca(2+)</name>
        <dbReference type="ChEBI" id="CHEBI:29108"/>
    </ligand>
</feature>
<keyword evidence="10" id="KW-0585">Phenylalanine catabolism</keyword>
<organism evidence="17 18">
    <name type="scientific">Methylobacterium aquaticum</name>
    <dbReference type="NCBI Taxonomy" id="270351"/>
    <lineage>
        <taxon>Bacteria</taxon>
        <taxon>Pseudomonadati</taxon>
        <taxon>Pseudomonadota</taxon>
        <taxon>Alphaproteobacteria</taxon>
        <taxon>Hyphomicrobiales</taxon>
        <taxon>Methylobacteriaceae</taxon>
        <taxon>Methylobacterium</taxon>
    </lineage>
</organism>
<dbReference type="SUPFAM" id="SSF56529">
    <property type="entry name" value="FAH"/>
    <property type="match status" value="1"/>
</dbReference>
<evidence type="ECO:0000256" key="11">
    <source>
        <dbReference type="PIRSR" id="PIRSR605959-1"/>
    </source>
</evidence>
<proteinExistence type="predicted"/>
<dbReference type="RefSeq" id="WP_048467371.1">
    <property type="nucleotide sequence ID" value="NZ_LABX01000285.1"/>
</dbReference>
<dbReference type="GO" id="GO:0006572">
    <property type="term" value="P:L-tyrosine catabolic process"/>
    <property type="evidence" value="ECO:0007669"/>
    <property type="project" value="UniProtKB-KW"/>
</dbReference>
<keyword evidence="9" id="KW-0828">Tyrosine catabolism</keyword>
<keyword evidence="5 13" id="KW-0479">Metal-binding</keyword>
<dbReference type="UniPathway" id="UPA00139">
    <property type="reaction ID" value="UER00341"/>
</dbReference>
<dbReference type="GO" id="GO:0006559">
    <property type="term" value="P:L-phenylalanine catabolic process"/>
    <property type="evidence" value="ECO:0007669"/>
    <property type="project" value="UniProtKB-UniPathway"/>
</dbReference>
<dbReference type="Pfam" id="PF09298">
    <property type="entry name" value="FAA_hydrolase_N"/>
    <property type="match status" value="1"/>
</dbReference>
<evidence type="ECO:0000256" key="7">
    <source>
        <dbReference type="ARBA" id="ARBA00022837"/>
    </source>
</evidence>
<dbReference type="Gene3D" id="3.90.850.10">
    <property type="entry name" value="Fumarylacetoacetase-like, C-terminal domain"/>
    <property type="match status" value="1"/>
</dbReference>
<feature type="binding site" evidence="13">
    <location>
        <position position="246"/>
    </location>
    <ligand>
        <name>Ca(2+)</name>
        <dbReference type="ChEBI" id="CHEBI:29108"/>
    </ligand>
</feature>
<feature type="region of interest" description="Disordered" evidence="14">
    <location>
        <begin position="178"/>
        <end position="201"/>
    </location>
</feature>
<dbReference type="SUPFAM" id="SSF63433">
    <property type="entry name" value="Fumarylacetoacetate hydrolase, FAH, N-terminal domain"/>
    <property type="match status" value="1"/>
</dbReference>
<name>A0A0J6S2S7_9HYPH</name>
<evidence type="ECO:0000256" key="14">
    <source>
        <dbReference type="SAM" id="MobiDB-lite"/>
    </source>
</evidence>
<evidence type="ECO:0000256" key="1">
    <source>
        <dbReference type="ARBA" id="ARBA00001913"/>
    </source>
</evidence>
<feature type="binding site" evidence="13">
    <location>
        <position position="266"/>
    </location>
    <ligand>
        <name>Mg(2+)</name>
        <dbReference type="ChEBI" id="CHEBI:18420"/>
    </ligand>
</feature>
<dbReference type="GO" id="GO:0046872">
    <property type="term" value="F:metal ion binding"/>
    <property type="evidence" value="ECO:0007669"/>
    <property type="project" value="UniProtKB-KW"/>
</dbReference>
<accession>A0A0J6S2S7</accession>
<comment type="cofactor">
    <cofactor evidence="2 13">
        <name>Mg(2+)</name>
        <dbReference type="ChEBI" id="CHEBI:18420"/>
    </cofactor>
</comment>
<evidence type="ECO:0000256" key="9">
    <source>
        <dbReference type="ARBA" id="ARBA00022878"/>
    </source>
</evidence>
<feature type="binding site" evidence="12">
    <location>
        <position position="156"/>
    </location>
    <ligand>
        <name>substrate</name>
    </ligand>
</feature>
<feature type="domain" description="Fumarylacetoacetase N-terminal" evidence="16">
    <location>
        <begin position="33"/>
        <end position="132"/>
    </location>
</feature>
<dbReference type="InterPro" id="IPR011234">
    <property type="entry name" value="Fumarylacetoacetase-like_C"/>
</dbReference>
<comment type="caution">
    <text evidence="17">The sequence shown here is derived from an EMBL/GenBank/DDBJ whole genome shotgun (WGS) entry which is preliminary data.</text>
</comment>
<evidence type="ECO:0000256" key="13">
    <source>
        <dbReference type="PIRSR" id="PIRSR605959-3"/>
    </source>
</evidence>
<feature type="binding site" evidence="13">
    <location>
        <position position="212"/>
    </location>
    <ligand>
        <name>Ca(2+)</name>
        <dbReference type="ChEBI" id="CHEBI:29108"/>
    </ligand>
</feature>
<evidence type="ECO:0000256" key="2">
    <source>
        <dbReference type="ARBA" id="ARBA00001946"/>
    </source>
</evidence>
<dbReference type="PANTHER" id="PTHR43069">
    <property type="entry name" value="FUMARYLACETOACETASE"/>
    <property type="match status" value="1"/>
</dbReference>
<dbReference type="InterPro" id="IPR036663">
    <property type="entry name" value="Fumarylacetoacetase_C_sf"/>
</dbReference>
<dbReference type="EMBL" id="LABX01000285">
    <property type="protein sequence ID" value="KMO27828.1"/>
    <property type="molecule type" value="Genomic_DNA"/>
</dbReference>
<dbReference type="OrthoDB" id="3766879at2"/>
<dbReference type="InterPro" id="IPR036462">
    <property type="entry name" value="Fumarylacetoacetase_N_sf"/>
</dbReference>
<dbReference type="InterPro" id="IPR005959">
    <property type="entry name" value="Fumarylacetoacetase"/>
</dbReference>
<evidence type="ECO:0000256" key="5">
    <source>
        <dbReference type="ARBA" id="ARBA00022723"/>
    </source>
</evidence>
<evidence type="ECO:0000256" key="10">
    <source>
        <dbReference type="ARBA" id="ARBA00023232"/>
    </source>
</evidence>
<dbReference type="NCBIfam" id="TIGR01266">
    <property type="entry name" value="fum_ac_acetase"/>
    <property type="match status" value="1"/>
</dbReference>
<evidence type="ECO:0000259" key="15">
    <source>
        <dbReference type="Pfam" id="PF01557"/>
    </source>
</evidence>
<dbReference type="Proteomes" id="UP000035929">
    <property type="component" value="Unassembled WGS sequence"/>
</dbReference>
<comment type="cofactor">
    <cofactor evidence="1 13">
        <name>Ca(2+)</name>
        <dbReference type="ChEBI" id="CHEBI:29108"/>
    </cofactor>
</comment>
<dbReference type="GO" id="GO:0004334">
    <property type="term" value="F:fumarylacetoacetase activity"/>
    <property type="evidence" value="ECO:0007669"/>
    <property type="project" value="UniProtKB-EC"/>
</dbReference>
<dbReference type="GO" id="GO:1902000">
    <property type="term" value="P:homogentisate catabolic process"/>
    <property type="evidence" value="ECO:0007669"/>
    <property type="project" value="TreeGrafter"/>
</dbReference>
<feature type="active site" description="Proton acceptor" evidence="11">
    <location>
        <position position="147"/>
    </location>
</feature>
<feature type="binding site" evidence="12">
    <location>
        <position position="253"/>
    </location>
    <ligand>
        <name>substrate</name>
    </ligand>
</feature>
<dbReference type="Pfam" id="PF01557">
    <property type="entry name" value="FAA_hydrolase"/>
    <property type="match status" value="1"/>
</dbReference>
<evidence type="ECO:0000256" key="8">
    <source>
        <dbReference type="ARBA" id="ARBA00022842"/>
    </source>
</evidence>
<protein>
    <recommendedName>
        <fullName evidence="4">fumarylacetoacetase</fullName>
        <ecNumber evidence="4">3.7.1.2</ecNumber>
    </recommendedName>
</protein>
<feature type="binding site" evidence="12">
    <location>
        <position position="373"/>
    </location>
    <ligand>
        <name>substrate</name>
    </ligand>
</feature>
<evidence type="ECO:0000313" key="17">
    <source>
        <dbReference type="EMBL" id="KMO27828.1"/>
    </source>
</evidence>
<evidence type="ECO:0000256" key="3">
    <source>
        <dbReference type="ARBA" id="ARBA00004782"/>
    </source>
</evidence>
<feature type="binding site" evidence="13">
    <location>
        <position position="270"/>
    </location>
    <ligand>
        <name>Mg(2+)</name>
        <dbReference type="ChEBI" id="CHEBI:18420"/>
    </ligand>
</feature>
<comment type="pathway">
    <text evidence="3">Amino-acid degradation; L-phenylalanine degradation; acetoacetate and fumarate from L-phenylalanine: step 6/6.</text>
</comment>
<feature type="binding site" evidence="12">
    <location>
        <position position="257"/>
    </location>
    <ligand>
        <name>substrate</name>
    </ligand>
</feature>
<evidence type="ECO:0000313" key="18">
    <source>
        <dbReference type="Proteomes" id="UP000035929"/>
    </source>
</evidence>
<evidence type="ECO:0000256" key="12">
    <source>
        <dbReference type="PIRSR" id="PIRSR605959-2"/>
    </source>
</evidence>
<feature type="binding site" evidence="12">
    <location>
        <position position="142"/>
    </location>
    <ligand>
        <name>substrate</name>
    </ligand>
</feature>
<reference evidence="17 18" key="1">
    <citation type="submission" date="2015-03" db="EMBL/GenBank/DDBJ databases">
        <title>Genome sequencing of Methylobacterium aquaticum DSM16371 type strain.</title>
        <authorList>
            <person name="Chaudhry V."/>
            <person name="Patil P.B."/>
        </authorList>
    </citation>
    <scope>NUCLEOTIDE SEQUENCE [LARGE SCALE GENOMIC DNA]</scope>
    <source>
        <strain evidence="17 18">DSM 16371</strain>
    </source>
</reference>
<evidence type="ECO:0000256" key="6">
    <source>
        <dbReference type="ARBA" id="ARBA00022801"/>
    </source>
</evidence>